<dbReference type="RefSeq" id="YP_010797953.1">
    <property type="nucleotide sequence ID" value="NC_076265.1"/>
</dbReference>
<proteinExistence type="predicted"/>
<name>A0A346RSR9_9MONO</name>
<dbReference type="KEGG" id="vg:80535964"/>
<sequence>MFDNTVISLMMARSINSNESDDSSLSGHSHYIEDNGSSMMAVFQTLEDIHEQLISVSLSQSIRWEFKEAMRRHKNNFIAAASMNIPVHINIYYNLCGFNESETLEEVHNFYLSMVSSFNYMVIHQVVPLSSSLRSMDQACLDFSVALYAELDSIIYNGPTSAIVVTTGI</sequence>
<accession>A0A346RSR9</accession>
<organism evidence="1">
    <name type="scientific">Botrytis cinerea mymonavirus 1</name>
    <dbReference type="NCBI Taxonomy" id="2306887"/>
    <lineage>
        <taxon>Viruses</taxon>
        <taxon>Riboviria</taxon>
        <taxon>Orthornavirae</taxon>
        <taxon>Negarnaviricota</taxon>
        <taxon>Haploviricotina</taxon>
        <taxon>Monjiviricetes</taxon>
        <taxon>Mononegavirales</taxon>
        <taxon>Mymonaviridae</taxon>
        <taxon>Sclerotimonavirus</taxon>
        <taxon>Sclerotimonavirus botrytidis</taxon>
    </lineage>
</organism>
<dbReference type="Proteomes" id="UP000677460">
    <property type="component" value="Segment"/>
</dbReference>
<keyword evidence="2" id="KW-1185">Reference proteome</keyword>
<evidence type="ECO:0000313" key="2">
    <source>
        <dbReference type="Proteomes" id="UP000677460"/>
    </source>
</evidence>
<dbReference type="GeneID" id="80535964"/>
<reference evidence="1" key="1">
    <citation type="journal article" date="2018" name="Viruses">
        <title>Molecular Characterization and Geographic Distribution of a Mymonavirus in the Population of Botrytis cinerea.</title>
        <authorList>
            <person name="Hao F."/>
            <person name="Wu M."/>
            <person name="Li G."/>
        </authorList>
    </citation>
    <scope>NUCLEOTIDE SEQUENCE</scope>
    <source>
        <strain evidence="1">Ecan17-2</strain>
    </source>
</reference>
<dbReference type="EMBL" id="MH648611">
    <property type="protein sequence ID" value="AXS76907.1"/>
    <property type="molecule type" value="Viral_cRNA"/>
</dbReference>
<protein>
    <submittedName>
        <fullName evidence="1">ORF2</fullName>
    </submittedName>
</protein>
<evidence type="ECO:0000313" key="1">
    <source>
        <dbReference type="EMBL" id="AXS76907.1"/>
    </source>
</evidence>